<evidence type="ECO:0000313" key="1">
    <source>
        <dbReference type="EMBL" id="KIC59113.1"/>
    </source>
</evidence>
<evidence type="ECO:0000313" key="2">
    <source>
        <dbReference type="Proteomes" id="UP000031202"/>
    </source>
</evidence>
<dbReference type="EMBL" id="JWSZ01000005">
    <property type="protein sequence ID" value="KIC59113.1"/>
    <property type="molecule type" value="Genomic_DNA"/>
</dbReference>
<dbReference type="AlphaFoldDB" id="A0A0B4DXW7"/>
<proteinExistence type="predicted"/>
<reference evidence="1 2" key="1">
    <citation type="submission" date="2014-12" db="EMBL/GenBank/DDBJ databases">
        <title>Genome sequencing of Microbacterium hominis TPW29.</title>
        <authorList>
            <person name="Tan P.W."/>
            <person name="Chan K.-G."/>
        </authorList>
    </citation>
    <scope>NUCLEOTIDE SEQUENCE [LARGE SCALE GENOMIC DNA]</scope>
    <source>
        <strain evidence="1 2">TPW29</strain>
    </source>
</reference>
<gene>
    <name evidence="1" type="ORF">RM52_04350</name>
</gene>
<name>A0A0B4DXW7_9MICO</name>
<accession>A0A0B4DXW7</accession>
<comment type="caution">
    <text evidence="1">The sequence shown here is derived from an EMBL/GenBank/DDBJ whole genome shotgun (WGS) entry which is preliminary data.</text>
</comment>
<dbReference type="Proteomes" id="UP000031202">
    <property type="component" value="Unassembled WGS sequence"/>
</dbReference>
<sequence length="91" mass="9835">MKDILIEGHRILTTDDVADAVLMYAKRLMECATTDIVEFPSIDAGAPSRCRMLLGNGMPLATLEATTALASDIQDADLACAEIRRRTLLLG</sequence>
<dbReference type="RefSeq" id="WP_039413466.1">
    <property type="nucleotide sequence ID" value="NZ_JWSZ01000005.1"/>
</dbReference>
<protein>
    <submittedName>
        <fullName evidence="1">Uncharacterized protein</fullName>
    </submittedName>
</protein>
<organism evidence="1 2">
    <name type="scientific">Microbacterium hominis</name>
    <dbReference type="NCBI Taxonomy" id="162426"/>
    <lineage>
        <taxon>Bacteria</taxon>
        <taxon>Bacillati</taxon>
        <taxon>Actinomycetota</taxon>
        <taxon>Actinomycetes</taxon>
        <taxon>Micrococcales</taxon>
        <taxon>Microbacteriaceae</taxon>
        <taxon>Microbacterium</taxon>
    </lineage>
</organism>